<dbReference type="AlphaFoldDB" id="A0A108U7P6"/>
<evidence type="ECO:0000256" key="1">
    <source>
        <dbReference type="SAM" id="MobiDB-lite"/>
    </source>
</evidence>
<keyword evidence="3" id="KW-1185">Reference proteome</keyword>
<feature type="compositionally biased region" description="Low complexity" evidence="1">
    <location>
        <begin position="170"/>
        <end position="184"/>
    </location>
</feature>
<name>A0A108U7P6_9GAMM</name>
<evidence type="ECO:0000313" key="2">
    <source>
        <dbReference type="EMBL" id="KWS04069.1"/>
    </source>
</evidence>
<sequence>MIKPTSIAAAALLPRHNATPREGGSDFSRWIGSDQGRAAASDAPDAHRDAQRESRAAGDIDAPSLAFDIATADQADLLLEFHVSSRGGEQELLAMPWRLSANGRLSQLLSATQRPGGQGLASSPARDAATRANASLADAWVEYSIRHLARADAASPQVLPMPNLADPLQSSAASSGESTASASAPRNASDGAAAPWASRLLRWIESEGGDATLWIRDYRLDPDAAQRLSRLMHTLAEEHGTQLQRIVVNGREHWRADRNSSQENL</sequence>
<organism evidence="2 3">
    <name type="scientific">Lysobacter capsici AZ78</name>
    <dbReference type="NCBI Taxonomy" id="1444315"/>
    <lineage>
        <taxon>Bacteria</taxon>
        <taxon>Pseudomonadati</taxon>
        <taxon>Pseudomonadota</taxon>
        <taxon>Gammaproteobacteria</taxon>
        <taxon>Lysobacterales</taxon>
        <taxon>Lysobacteraceae</taxon>
        <taxon>Lysobacter</taxon>
    </lineage>
</organism>
<feature type="compositionally biased region" description="Basic and acidic residues" evidence="1">
    <location>
        <begin position="44"/>
        <end position="57"/>
    </location>
</feature>
<protein>
    <submittedName>
        <fullName evidence="2">Uncharacterized protein</fullName>
    </submittedName>
</protein>
<reference evidence="2 3" key="1">
    <citation type="journal article" date="2014" name="Genome Announc.">
        <title>Draft Genome Sequence of Lysobacter capsici AZ78, a Bacterium Antagonistic to Plant-Pathogenic Oomycetes.</title>
        <authorList>
            <person name="Puopolo G."/>
            <person name="Sonego P."/>
            <person name="Engelen K."/>
            <person name="Pertot I."/>
        </authorList>
    </citation>
    <scope>NUCLEOTIDE SEQUENCE [LARGE SCALE GENOMIC DNA]</scope>
    <source>
        <strain evidence="2 3">AZ78</strain>
    </source>
</reference>
<feature type="region of interest" description="Disordered" evidence="1">
    <location>
        <begin position="12"/>
        <end position="57"/>
    </location>
</feature>
<dbReference type="RefSeq" id="WP_036101691.1">
    <property type="nucleotide sequence ID" value="NZ_JAJA02000001.1"/>
</dbReference>
<comment type="caution">
    <text evidence="2">The sequence shown here is derived from an EMBL/GenBank/DDBJ whole genome shotgun (WGS) entry which is preliminary data.</text>
</comment>
<feature type="region of interest" description="Disordered" evidence="1">
    <location>
        <begin position="160"/>
        <end position="191"/>
    </location>
</feature>
<gene>
    <name evidence="2" type="ORF">AZ78_1618</name>
</gene>
<dbReference type="OrthoDB" id="6028523at2"/>
<dbReference type="EMBL" id="JAJA02000001">
    <property type="protein sequence ID" value="KWS04069.1"/>
    <property type="molecule type" value="Genomic_DNA"/>
</dbReference>
<evidence type="ECO:0000313" key="3">
    <source>
        <dbReference type="Proteomes" id="UP000023435"/>
    </source>
</evidence>
<dbReference type="Proteomes" id="UP000023435">
    <property type="component" value="Unassembled WGS sequence"/>
</dbReference>
<accession>A0A108U7P6</accession>
<proteinExistence type="predicted"/>